<name>A0A0F7LTE5_9GAMM</name>
<dbReference type="AlphaFoldDB" id="A0A0F7LTE5"/>
<reference evidence="2 3" key="1">
    <citation type="journal article" date="2015" name="J. Biotechnol.">
        <title>Complete genome sequence of Photorhabdus temperata subsp. thracensis 39-8(T), an entomopathogenic bacterium for the improved commercial bioinsecticide.</title>
        <authorList>
            <person name="Kwak Y."/>
            <person name="Shin J.H."/>
        </authorList>
    </citation>
    <scope>NUCLEOTIDE SEQUENCE [LARGE SCALE GENOMIC DNA]</scope>
    <source>
        <strain evidence="2 3">DSM 15199</strain>
    </source>
</reference>
<dbReference type="KEGG" id="ptt:VY86_19215"/>
<evidence type="ECO:0008006" key="4">
    <source>
        <dbReference type="Google" id="ProtNLM"/>
    </source>
</evidence>
<dbReference type="PATRIC" id="fig|230089.6.peg.4326"/>
<dbReference type="STRING" id="230089.VY86_19215"/>
<evidence type="ECO:0000256" key="1">
    <source>
        <dbReference type="SAM" id="MobiDB-lite"/>
    </source>
</evidence>
<organism evidence="2 3">
    <name type="scientific">Photorhabdus thracensis</name>
    <dbReference type="NCBI Taxonomy" id="230089"/>
    <lineage>
        <taxon>Bacteria</taxon>
        <taxon>Pseudomonadati</taxon>
        <taxon>Pseudomonadota</taxon>
        <taxon>Gammaproteobacteria</taxon>
        <taxon>Enterobacterales</taxon>
        <taxon>Morganellaceae</taxon>
        <taxon>Photorhabdus</taxon>
    </lineage>
</organism>
<evidence type="ECO:0000313" key="2">
    <source>
        <dbReference type="EMBL" id="AKH65163.1"/>
    </source>
</evidence>
<dbReference type="EMBL" id="CP011104">
    <property type="protein sequence ID" value="AKH65163.1"/>
    <property type="molecule type" value="Genomic_DNA"/>
</dbReference>
<feature type="compositionally biased region" description="Polar residues" evidence="1">
    <location>
        <begin position="7"/>
        <end position="30"/>
    </location>
</feature>
<evidence type="ECO:0000313" key="3">
    <source>
        <dbReference type="Proteomes" id="UP000034866"/>
    </source>
</evidence>
<protein>
    <recommendedName>
        <fullName evidence="4">Peptidase C39-like domain-containing protein</fullName>
    </recommendedName>
</protein>
<dbReference type="OrthoDB" id="6631822at2"/>
<gene>
    <name evidence="2" type="ORF">VY86_19215</name>
</gene>
<keyword evidence="3" id="KW-1185">Reference proteome</keyword>
<dbReference type="Proteomes" id="UP000034866">
    <property type="component" value="Chromosome"/>
</dbReference>
<proteinExistence type="predicted"/>
<reference evidence="3" key="2">
    <citation type="submission" date="2015-03" db="EMBL/GenBank/DDBJ databases">
        <title>Genome sequence of Azospirillum thiophilum strain DSM 21654T.</title>
        <authorList>
            <person name="Kwak Y."/>
            <person name="Shin J.-H."/>
        </authorList>
    </citation>
    <scope>NUCLEOTIDE SEQUENCE [LARGE SCALE GENOMIC DNA]</scope>
    <source>
        <strain evidence="3">DSM 15199</strain>
    </source>
</reference>
<sequence>MFKHDNSQIVPTQRTKNTAGIPPSSDSFNGPLSLPKEKPQDFFLKQPHSGEQKSYCGYYALCHYMGKELDLNDFRDTVYKQYVDIGLPEDEIRQLIAEIGTGMEGIATGKYNFIESKDPTPGIDSGKFMAATNRYSGHWLTYMRDKLGKWWEYDSWKNRPTIIGNEQKLRNQLQTDQMTNIYYAD</sequence>
<dbReference type="RefSeq" id="WP_046976154.1">
    <property type="nucleotide sequence ID" value="NZ_CP011104.1"/>
</dbReference>
<accession>A0A0F7LTE5</accession>
<feature type="region of interest" description="Disordered" evidence="1">
    <location>
        <begin position="1"/>
        <end position="32"/>
    </location>
</feature>